<gene>
    <name evidence="1" type="ORF">GRI97_01295</name>
</gene>
<dbReference type="EMBL" id="WTYJ01000001">
    <property type="protein sequence ID" value="MXO97623.1"/>
    <property type="molecule type" value="Genomic_DNA"/>
</dbReference>
<comment type="caution">
    <text evidence="1">The sequence shown here is derived from an EMBL/GenBank/DDBJ whole genome shotgun (WGS) entry which is preliminary data.</text>
</comment>
<dbReference type="RefSeq" id="WP_161389342.1">
    <property type="nucleotide sequence ID" value="NZ_JBHSCP010000001.1"/>
</dbReference>
<keyword evidence="2" id="KW-1185">Reference proteome</keyword>
<protein>
    <submittedName>
        <fullName evidence="1">Phytanoyl-CoA dioxygenase</fullName>
    </submittedName>
</protein>
<dbReference type="InterPro" id="IPR008775">
    <property type="entry name" value="Phytyl_CoA_dOase-like"/>
</dbReference>
<keyword evidence="1" id="KW-0223">Dioxygenase</keyword>
<sequence length="226" mass="24063">MSIAPASLQLAVDGAQHHAGAADGCIDAIIATLADFPADQAGIRLQGIDRLQPLLAPAGPVGAVAALTLGPDCRPVRAILFDKTAARNWPLGWHQDRTICVAERRDAPGFGPWTVKHGLQHVAPPFNVLARMITLRVHLDDVDNDNAPLKIACGSHQMGLISVPDVSSVVAGARIAHCLARAGDIWAYTTPILHASDSARNLRRRRVLQIDYAAGDLPHGLHWLGV</sequence>
<name>A0A6I4TTE1_9SPHN</name>
<evidence type="ECO:0000313" key="1">
    <source>
        <dbReference type="EMBL" id="MXO97623.1"/>
    </source>
</evidence>
<dbReference type="AlphaFoldDB" id="A0A6I4TTE1"/>
<dbReference type="GO" id="GO:0016706">
    <property type="term" value="F:2-oxoglutarate-dependent dioxygenase activity"/>
    <property type="evidence" value="ECO:0007669"/>
    <property type="project" value="UniProtKB-ARBA"/>
</dbReference>
<organism evidence="1 2">
    <name type="scientific">Croceibacterium xixiisoli</name>
    <dbReference type="NCBI Taxonomy" id="1476466"/>
    <lineage>
        <taxon>Bacteria</taxon>
        <taxon>Pseudomonadati</taxon>
        <taxon>Pseudomonadota</taxon>
        <taxon>Alphaproteobacteria</taxon>
        <taxon>Sphingomonadales</taxon>
        <taxon>Erythrobacteraceae</taxon>
        <taxon>Croceibacterium</taxon>
    </lineage>
</organism>
<dbReference type="Pfam" id="PF05721">
    <property type="entry name" value="PhyH"/>
    <property type="match status" value="1"/>
</dbReference>
<dbReference type="Proteomes" id="UP000469430">
    <property type="component" value="Unassembled WGS sequence"/>
</dbReference>
<keyword evidence="1" id="KW-0560">Oxidoreductase</keyword>
<dbReference type="SUPFAM" id="SSF51197">
    <property type="entry name" value="Clavaminate synthase-like"/>
    <property type="match status" value="1"/>
</dbReference>
<evidence type="ECO:0000313" key="2">
    <source>
        <dbReference type="Proteomes" id="UP000469430"/>
    </source>
</evidence>
<reference evidence="1 2" key="1">
    <citation type="submission" date="2019-12" db="EMBL/GenBank/DDBJ databases">
        <title>Genomic-based taxomic classification of the family Erythrobacteraceae.</title>
        <authorList>
            <person name="Xu L."/>
        </authorList>
    </citation>
    <scope>NUCLEOTIDE SEQUENCE [LARGE SCALE GENOMIC DNA]</scope>
    <source>
        <strain evidence="1 2">S36</strain>
    </source>
</reference>
<accession>A0A6I4TTE1</accession>
<proteinExistence type="predicted"/>
<dbReference type="OrthoDB" id="9791262at2"/>
<dbReference type="Gene3D" id="2.60.120.620">
    <property type="entry name" value="q2cbj1_9rhob like domain"/>
    <property type="match status" value="1"/>
</dbReference>